<name>A0A7F5REX3_AGRPL</name>
<dbReference type="GO" id="GO:0006997">
    <property type="term" value="P:nucleus organization"/>
    <property type="evidence" value="ECO:0007669"/>
    <property type="project" value="UniProtKB-ARBA"/>
</dbReference>
<feature type="coiled-coil region" evidence="14">
    <location>
        <begin position="1913"/>
        <end position="1968"/>
    </location>
</feature>
<feature type="domain" description="Calponin-homology (CH)" evidence="16">
    <location>
        <begin position="368"/>
        <end position="473"/>
    </location>
</feature>
<keyword evidence="7" id="KW-0677">Repeat</keyword>
<evidence type="ECO:0000256" key="6">
    <source>
        <dbReference type="ARBA" id="ARBA00022692"/>
    </source>
</evidence>
<dbReference type="GO" id="GO:0034993">
    <property type="term" value="C:meiotic nuclear membrane microtubule tethering complex"/>
    <property type="evidence" value="ECO:0007669"/>
    <property type="project" value="TreeGrafter"/>
</dbReference>
<dbReference type="InterPro" id="IPR018159">
    <property type="entry name" value="Spectrin/alpha-actinin"/>
</dbReference>
<dbReference type="Gene3D" id="1.20.58.60">
    <property type="match status" value="30"/>
</dbReference>
<feature type="coiled-coil region" evidence="14">
    <location>
        <begin position="2791"/>
        <end position="2825"/>
    </location>
</feature>
<dbReference type="GO" id="GO:0030017">
    <property type="term" value="C:sarcomere"/>
    <property type="evidence" value="ECO:0007669"/>
    <property type="project" value="UniProtKB-SubCell"/>
</dbReference>
<feature type="coiled-coil region" evidence="14">
    <location>
        <begin position="4736"/>
        <end position="4828"/>
    </location>
</feature>
<feature type="coiled-coil region" evidence="14">
    <location>
        <begin position="2631"/>
        <end position="2701"/>
    </location>
</feature>
<feature type="coiled-coil region" evidence="14">
    <location>
        <begin position="6948"/>
        <end position="6989"/>
    </location>
</feature>
<keyword evidence="13" id="KW-0539">Nucleus</keyword>
<dbReference type="PROSITE" id="PS00019">
    <property type="entry name" value="ACTININ_1"/>
    <property type="match status" value="1"/>
</dbReference>
<organism evidence="17 18">
    <name type="scientific">Agrilus planipennis</name>
    <name type="common">Emerald ash borer</name>
    <name type="synonym">Agrilus marcopoli</name>
    <dbReference type="NCBI Taxonomy" id="224129"/>
    <lineage>
        <taxon>Eukaryota</taxon>
        <taxon>Metazoa</taxon>
        <taxon>Ecdysozoa</taxon>
        <taxon>Arthropoda</taxon>
        <taxon>Hexapoda</taxon>
        <taxon>Insecta</taxon>
        <taxon>Pterygota</taxon>
        <taxon>Neoptera</taxon>
        <taxon>Endopterygota</taxon>
        <taxon>Coleoptera</taxon>
        <taxon>Polyphaga</taxon>
        <taxon>Elateriformia</taxon>
        <taxon>Buprestoidea</taxon>
        <taxon>Buprestidae</taxon>
        <taxon>Agrilinae</taxon>
        <taxon>Agrilus</taxon>
    </lineage>
</organism>
<dbReference type="InterPro" id="IPR036872">
    <property type="entry name" value="CH_dom_sf"/>
</dbReference>
<dbReference type="InterPro" id="IPR047290">
    <property type="entry name" value="CH_SYNE1_rpt1"/>
</dbReference>
<dbReference type="CDD" id="cd21241">
    <property type="entry name" value="CH_SYNE1_rpt1"/>
    <property type="match status" value="1"/>
</dbReference>
<feature type="coiled-coil region" evidence="14">
    <location>
        <begin position="3347"/>
        <end position="3374"/>
    </location>
</feature>
<evidence type="ECO:0000256" key="2">
    <source>
        <dbReference type="ARBA" id="ARBA00004204"/>
    </source>
</evidence>
<feature type="coiled-coil region" evidence="14">
    <location>
        <begin position="4657"/>
        <end position="4684"/>
    </location>
</feature>
<dbReference type="CDD" id="cd00176">
    <property type="entry name" value="SPEC"/>
    <property type="match status" value="6"/>
</dbReference>
<dbReference type="CDD" id="cd21243">
    <property type="entry name" value="CH_SYNE1_rpt2"/>
    <property type="match status" value="1"/>
</dbReference>
<feature type="coiled-coil region" evidence="14">
    <location>
        <begin position="6052"/>
        <end position="6082"/>
    </location>
</feature>
<evidence type="ECO:0000256" key="12">
    <source>
        <dbReference type="ARBA" id="ARBA00023212"/>
    </source>
</evidence>
<dbReference type="SUPFAM" id="SSF58104">
    <property type="entry name" value="Methyl-accepting chemotaxis protein (MCP) signaling domain"/>
    <property type="match status" value="1"/>
</dbReference>
<evidence type="ECO:0000256" key="8">
    <source>
        <dbReference type="ARBA" id="ARBA00022989"/>
    </source>
</evidence>
<evidence type="ECO:0000256" key="14">
    <source>
        <dbReference type="SAM" id="Coils"/>
    </source>
</evidence>
<evidence type="ECO:0000256" key="7">
    <source>
        <dbReference type="ARBA" id="ARBA00022737"/>
    </source>
</evidence>
<evidence type="ECO:0000256" key="11">
    <source>
        <dbReference type="ARBA" id="ARBA00023203"/>
    </source>
</evidence>
<feature type="coiled-coil region" evidence="14">
    <location>
        <begin position="7554"/>
        <end position="7622"/>
    </location>
</feature>
<feature type="coiled-coil region" evidence="14">
    <location>
        <begin position="1698"/>
        <end position="1725"/>
    </location>
</feature>
<dbReference type="FunFam" id="1.20.58.60:FF:000219">
    <property type="entry name" value="Uncharacterized protein, isoform J"/>
    <property type="match status" value="1"/>
</dbReference>
<dbReference type="InterPro" id="IPR001589">
    <property type="entry name" value="Actinin_actin-bd_CS"/>
</dbReference>
<dbReference type="FunFam" id="1.20.58.60:FF:000195">
    <property type="entry name" value="Uncharacterized protein, isoform B"/>
    <property type="match status" value="1"/>
</dbReference>
<evidence type="ECO:0000256" key="1">
    <source>
        <dbReference type="ARBA" id="ARBA00004126"/>
    </source>
</evidence>
<feature type="coiled-coil region" evidence="14">
    <location>
        <begin position="6631"/>
        <end position="6658"/>
    </location>
</feature>
<feature type="coiled-coil region" evidence="14">
    <location>
        <begin position="6484"/>
        <end position="6554"/>
    </location>
</feature>
<feature type="region of interest" description="Disordered" evidence="15">
    <location>
        <begin position="1"/>
        <end position="37"/>
    </location>
</feature>
<feature type="coiled-coil region" evidence="14">
    <location>
        <begin position="4266"/>
        <end position="4300"/>
    </location>
</feature>
<feature type="coiled-coil region" evidence="14">
    <location>
        <begin position="6771"/>
        <end position="6873"/>
    </location>
</feature>
<comment type="subcellular location">
    <subcellularLocation>
        <location evidence="3">Cytoplasm</location>
        <location evidence="3">Cytoskeleton</location>
    </subcellularLocation>
    <subcellularLocation>
        <location evidence="2">Cytoplasm</location>
        <location evidence="2">Myofibril</location>
        <location evidence="2">Sarcomere</location>
    </subcellularLocation>
    <subcellularLocation>
        <location evidence="1">Nucleus membrane</location>
    </subcellularLocation>
</comment>
<dbReference type="GO" id="GO:0051015">
    <property type="term" value="F:actin filament binding"/>
    <property type="evidence" value="ECO:0007669"/>
    <property type="project" value="TreeGrafter"/>
</dbReference>
<feature type="coiled-coil region" evidence="14">
    <location>
        <begin position="7382"/>
        <end position="7416"/>
    </location>
</feature>
<dbReference type="Pfam" id="PF25034">
    <property type="entry name" value="Spectrin_SYNE1"/>
    <property type="match status" value="1"/>
</dbReference>
<dbReference type="InterPro" id="IPR047291">
    <property type="entry name" value="CH_SYNE1_rpt2"/>
</dbReference>
<keyword evidence="8" id="KW-1133">Transmembrane helix</keyword>
<feature type="compositionally biased region" description="Basic and acidic residues" evidence="15">
    <location>
        <begin position="67"/>
        <end position="83"/>
    </location>
</feature>
<sequence>MSDEASSLGTPKSKPRRSSTSEDTVDHQLSHSASKRLKDRVTFFEQIWTGGSPAKADSTPFPDAEEFERKLKEKDLKTKRDRYEEEQEETYRKTTTKINQQYTRITRTSTSRTPSEERIVDDSAYHTSYGGANTLSHSKSSSVTSLTGRFLSEDSLRAKSPLKEDWESVSNNTSKMTTSSSSEWYNEYKAQSLHTASHHKLEYVRSKSQYDSHIASIRDEQERVQKKTFVNWINSILAKRIPPLKIEDLIEDLKDGTKLIALLEVLSGEKLPVERGRVLRRPHFLSNANTALQFLQSRRIKLVNINSSDLVDGRPAVVLGLIWTIILYFQIEENSKVLEYLGPWESTSSLESAGTLSSSTKDKEKWKQGARKTLLQWVSNALPSDCGVDVRDFGASWRDGIAFLALIDAIKANLINLAELKKASNRTRLETAFDVAEKDLGITRLLDPEDVDVPRPDEKSIMTYVAQFLHKYPEPKSTGPDAIAALREEYGDLLAWLLKKTQYLEHLQQTESLPLIYDEYENFVDEVEAKEIVYRKLKGIVESKSMVSIATESWFDINKLWHQLQGQLRFWLALLDAQLPTDFRFVGEWLAKAEDLLYSDDTPAVMNEEAATVISRKLEEHKKFFADYPNVRYKFEEACDTPSVRQVPPSQLANMANRLNAVVPKAAQRRVRLKFLEHKCCLVAFLQLTENKLKGWTVKYGRLEKVVQFLEQYKNFVSKNNIFQEFNRAYVDMQAVIEEYKRDGNIEKKQVNEIEKFMRDIADRWKHVSMELRCVESMLEEVVAYWRRWNTLSSEFSNWLDQAEKHIKLSEDDRMEFFQDISVWRDNYQLLGDTVSFLIATCQDQIAGELREKYNEMTARWDNLYPHVNQYSHAGDILRNRKEFRAGVEVLSNWLRNAEEVVNSQQLGSIDKIKAHGEKLLKLQSEVGGIEDLFKNASKTFQTLIQDLSRDEVDKMMDMLKRQKEALVRMRALIPQQIHLFSQLLVQQESLDAGYLEISNWLDEAEAHLSGLSLGGSKENVQNQLDKHKRFFARTLYYQSMLDSKNKVLRNIVKAIDHDTNSDIMEMNAKMQRLNDRFEYVIKNAQKWEHNLQEIIRCWSDFNECERVISTWLTKAEEFIGEKRIDSKQTVEKHKHFFESVDERWINDLAQTAKNLQKCLQPDQHKPIVQSVERLQAKWKEVLYFAPLHLMRLEFRLDESAFNQYVKEMEKEIVSEKQVMNKQGDIQDVLLRNEKYFGRLGHLREAEQCLHNMEKIVTVYTQHNPTDKTLKESLDQSYEKWKGVNEKLENLKRQLDVIPEKWKEYRQRFESMIKWMTEVDSVLNKIFSNIQNMEDFERDKRIFQGVCNDADNKRDDVKWLVQCLDFLLTSCSESDATVEQSKLESLITKYKNLIPTLEITMTKTETLTKCYMYRKEVQEVCTLLRRVREQSKETLPIKDLETMNKVVRQQDSAVVQLDQQRSNIISMLQKGKDLAKDTFAPEFLKQEILSLEKGWNETYEETNKKLQTLKTTQVVWKSYNDQKEEIVGLLSHARAELNRVAPDQYTISTIQTDLHIKEELDVHLRERTREMLQKLRELYFRLREMELIDIDSELEEEIKDIDERVETTTRSVQEQVQYLQKYKTKWVEFDTRLKDLRKWIVQDVPLMIEHIDEEYLEPEERIEKTKALKSEVAEKVDLLDQLYTNSKEVIINEQTPEAHKVKTDLAELKDKIEKINEDVQVQSIVIDKDLEKWKKYQSEIGTIKPWIERAEVKMQTGYPKPTTLEETKQTRTKIEEFNKDCDIQMTKLENIKDLSRQMVTKKLVNPDEIDTLFSKWTVIKQTASNWSNKYDKLVRNWEELDDDIKKLETWVEKNKQRIDGNLAESKRPQLNTLEKELADLRSFNNEVFAQQANLMSLMQSSDSVGHLLTPEGSAELRNRIQDLKTKITKLAESTRSKIDQLSDEILHRQEFQNKIEEFSDWINHLENKVSQVNEIKSDKVDVALQTVHDLIQQHTDKQTMFNNIYQEIKDMSLASRPEEADALNENYSKIAQTYQTVEHKLKDKKTSLEKWRELLNWHQETMRQLSHTKYQTKKQNLNVEELNKFIKDVDTTLSKIENWKSKTSQLDDKSRQIVIVDESTGTPTTAEVLLNQEEAEATDVKRLLVDKVGSVEKLEAQRHSFTNLQEQLEKKSNEIEKELKETIEKATSIKDFQPVVDHLDNLQKKIAQSSDLREKLHKEGESLIKHDFQNVSTVQNALLKIDSKWEKLSEKVEEEKQRYSDSLALLDEFHEEKEKVTKDLETIDHAYSTQKPSYDLIQANGNCADAKRALEAVKKSKLYLDRLEKKAQIILKKFEPDSLIEQEIKSEIHEANSYWSKVYEKILKVVHSSEAEAIVWKDVEEVKNELMAWLNEQNVGLTTAIERPNEIENAQIKLTKYREELPSHLSLKQNILNKYEKLLEFENVKQIPTVESLVQVLEEQFAEVQNNADKLQEVTSNYSNKEKSIRTQIKEFNKTISAYRERAVKCEDLSGEIPNVFDRLNSCQQLQRELSGCNDQVQKIEESIDNIKSLYSNVGDGNISKEFQMAKKRYESVLSQTKKAESSLKSFLEKLYNEKCNNLNRIINTHREKIKWCLPEADSDKYNLDMKLNTLTSVTENFEECDKRMKEIEESLNQICQIETPETKKLLTQEKDKQAVELKKLKDEQANAEKLVKNCLNLLDKHEHMVENISSKLKPIEDVARLENTSSIAVDSINDKIKEIQDSMNRLNQFEKDLDQLKDLDEEIQKQLPNSRTARASQQIFARFQALSKFISNYLEKLNELESYIQQYKQSVDRFEKWLQEAETKVKSYEHIVSTSSRPNQSTLEELKQFVKERERGQELLNDAVDHGEALFSGITPADKENIRTELRELRKKLESIIDEVNDVYKKVETKLLQRNSFDDSLEQVKNWLTDAELKVGDEDDLDATLPEKKQRLHTVRGLAQDVVLHKNIIEQLLAKLKQITDEEATAKLNAILQKYENLAKKVDQKLQTSEIYVNDHETYLKELEKCSDWMSALTSETAIFIDDTRTEKPDYKVTVADNLLAYQNEGNALLNNCKELLEKVLKQTAPSGHPALKKLFKELEDAWKEFISICSEAKEKLKVIQDKQVEYENSLSALEDWFKQKEMQIKDQSLKSTEEAKAAHLEKLKSLEQEFQTREPDFAQLSHYPEIKEELVSKASQLATKFNAAKKNLKESISKYEQYVAEHKSFNNDYNHVLNWITSKQNDIQSISHIVGDVAVLQERQQTVKSLIDERNQKSSEFERILERGERLYPHTSPDGREIVRQQLRNLRTIWDGYTEDLQSVALKLDQCLIQFADFAAMQEQLTKWLKDVEAAIQQHTELKTTLQEKKAQLQNHTIMHQEITSHQRLVDSVCEKAQELVNQTKDKSLNIYLESIKQLFKNIVTKSEQLLSNLGDCVETHQKYNNQVAVFKKWLNEESEKVQSFNTTKGDETELRKRIEDLKILQANKIDGGNKLEQLKQTFVSVSKSTAPAGIDELKTEMSQIEDSLQKHFAKLDEVISKQNNALQQWKEFESDMEKLNEWFKSIEYEFRDQPLQANLKTKTDQLQKFSRLRDEISSKEKEIESVCDKGHSLFQISEAPKMKSAVAQTGSRYQNLLAISKNTIDKWQTLVDDNANYDSKYNEVRAWLKPLEEHLESLQRKEESTNMEIRNNILQVLLSEKETGRHKLNSLTIVGEKLLPDTAAEGREKIRNDLRNVRERWDKIEEGLEKQQKLQDAHALQISSYQEQLQQVQAWLDTMEKTLQIDTSTWVTINEVKAKLLKHKAIHQEIVSYRKAIDSTIDKARILEKFFNTENEKRNVEKDIDSINNRYRSLVENSKAVLAQLDNCQESYLQFSEMYKASQDNLKQLWDQLSNYTDNSGNKQTLQERLDKLSEIQNQIPGLNMKLKEIQDYVDNKISLLPVRTQETMKRQVADLKVELDKFIATLSDVKYALEERLQQWGEYEENLDKLLLWLGDVESSLKSYTQKTTLEEKKEQLEKYQALLLELKRNEPEFDKIADVSTELVQSSGENRLFVNIQQMLSRFQSVQVTAKEIAKKCEQAFKDHEAFNEKYKQCSDWIAAAQFKYDTCQDNIKKEPKKETMLEAIKIFEELIDQRSTVNSMLNNMIELGEKTYWSTSPEGREIIRTQIQELQQAYESLYDAIGSNERDIKDKLNRLNSVENSLEQLENWLKETEENLPLELELKATLDEKREQLQKYRSLLHTVTSHKEHIMDLRVKIDNLPDHAESVDQQLSSISSRHEKLQQRIQSFVERYEEFVNDHQQYSKAVLEAHEWMDATHNTVALWESTEMERVSLLSNLKRLKNLQSSLPEEESRITKIRSLGTKVIPGTVDYGQANIRSQADMSQQEWESLRSFVASAVTSLEAKLNSWADYENKKDEILEWIRDMDTKLHLIDLKATAKEKRQQFEQLKRLQGEVKAKELEIDVLTEKAQQLHKDLGTRNSQILELGVKYQQIVQKIKELTLRWHNYASNHEDFDSTTEAFSSWLKDLNEKIDQCSDMTKLSQGDLETKLQKIQELILNKDEGSAKVQAIVELGQTILANTVPSGHDEISKTVTELQERWSDLVSKMIETKSMLEDSIAKWSGLLDQTQGLDKTIEWMEAQLAEFSVFENTLPEKKSQLERIKNAEEKIRVEKIEVDNLQAKVDQILVTSQQSQAARQTKTILDKFYRLADETAKLLHARGSQYRDHKTYKEAYEELQRWLMRAQEKIPQLKQRPLSDKAAVDNFVAPIDALLNKQAQGEVLLENLEQAAQVVVPTTGATGQQAILNETRALRESFERLFKDLREQKELMDSVLAHWRDYKDEYERLSDWLQQIAILTKNQKIALSATVPEKAKQVQDVKDILKKLTDGKVQIDAFFKASEVLLKSHLDTYVNNQLQQLYSRYQIEVNLAQDVLKKVETNLEQHVQFNESLEKTRNWIENARELIRNCSETGASSSKDDLQQRLQKIQDLLQKREEGQHLLYLTVNNGEKVLRNTRSDGRETINNELKELQAEWDRLVKKMSSAKVHLETALLQWADYDSSYSQLQKWITEREAKLQQVSEQKVERARKGQLGLSSLPIGERKATLRETNSIVQDIVSFEPVIHSVASKAEDLKQAEPASEISSKYENLSKQARLLYERQKETVEQHQSFIDAVTDFIQWIRVAKEKLGKCSEPTGDRESLTGKLSQLQVLLNEKAEGEKILNRALVTGEAACQCADEDDSEIIEEEVASLQEEFEQYVECLNNTKGLLELGIVKWTEYGEQYHLALKWLEKSEEEMQTYNKLQNTLEEKRTVLEQFQVHLQTLFDWQTNLDNLNMKAQKLLETCADTRISNAVTQIATKYNALLSLAKEIMKRLELHYQEHQQHSALYQECQEWIYRTRERLNECGEASNSLSDINAKLQTIKGIRASLEQGQNKLRYILELKEKVILNTEQIGAVKIQEDTENLKLDMDKLLADVNEMRNSLTSRAVQLEELQKLHKQLSEWFADVEGRLKSENEFLNDLSEKKAKLEKLKLLEKETQNQQDLINKLKTRLEEEEKSKKFKGDEYWTTLKNVENFKTDLTKLIVQVQQQVNDHEKYRQSLQEAEDSIKEVRFEVQQCSNTHDDKQEMCNKQQKMIDIVDSLPYVETLVKKTVELGSTTISSTDKEGSSVIKMEIEQLNSDWESLQHLCKETQDVIRKCLECWQNYGEKYNTINKWVDDYQKLSSDKLETAKDTPQELEACKELLATIVSKKPDVEDLSDLCETLTEQSACSWIRDQTVQLQGAYINLLTSMQGLVSRIQKNLTDHSEYSKIKEDLEKWLNTAFGTVEECTGLGDENEIKEKLETLQVVSLRLTEGLHLLSKLQDAFTKLVSTTPAENQEKLRKETSDLKNKWDRLSMEINRIQSELKAGLTRWEDFREFKNQIDRWLSEMESALAEDRNTKGELSEMKTLLERYRNLNVEIVSKKQDLDRLESEAEDLKKGGVALEEISQFRERYEKVESNCLQKKLEIEMEMQDYNNYQQKLQEAEKWLLSVSFQLMAHNSLYITNREQTEQQINQHEVLLEQIQKYQTELDDVKSKGHGQIEKYKLIAPEVKNVIEKQLSNVQESYDSLLQTAVQIKNRLLDSLAKFKEYESILQSIADNLDEYEVVINEQVQKPYDNSLEAKELLKFAKDMHEKLQGEKQRLALAVQACEAATASISRPSSPRDNLPPPIPQKELEVRGRLEDLIDQVQSHLVNLAAAVSDFEGKERQRRDLKEWIMNKKAVVTDCKLRPTKLRSEVAKEELDNINDLVDAVGQKRIQLYSEFPGTEEENSHLGGMLGALENELMEVISQKRSNQNLIEEYRQHAQNINNWFENLGKRIDVIDKGSGLTCNQKQATLKDIQSEYNNNGPEKLEHIKKLANSVIDIVNNLDSQQIEDQLKSIERNYNDIGKRINRKAQVLDMIRKGIDDTREEIEAIKVWVKEKQTELRVPVLLGFESKKAIEKLNKYKSLLKEANNKEILRETHLKRIQNMTNELEHVEQSEIETILSELGNDLEQLIKMIKDEIDRISGAINTRQSFESNLDAAKDWLKHKSSEVRKLSGYLPLKSEQVESEKIQHQVYENSINEFGEGDFNDLLKLAASLLKDCDENDKERLKALIEEVTEEYQFLKNESHQKISALNDLLEGRLQFENQIENCWKWLKKADVATSSDVKTQNLKIMEEQLAKYEKLYEESKNVKEDIDKITEQGKAILPTISENDKIYLNQILSNLTDKHANIAAIIQHRTNSLKRSIQEQREAAARLAENRQFIEDVQNQLKNLNRPIGSRPEDVENVLSLYEKLLNDLKNNRAKLADVLPSSQNAELKEIAQQQDDLIKSIEDQIARLQQLLLLREQYIALIADITAFIAKYTGIVKDIENSPKKVDEKINAYDEVIGKIQECEAMLTCAEDKGQQIANDCSSQDRNNITEQLQSIKQSVQNLRRQVENKIQEHKETAAEYKKLDEELTGILDWLLSKEATIKSRPLLNRDVESVQKELDNHQKLKEDVDKYLDRIREILSSNNKDDDMPGSLTEKLSEASSLLSSIPRELQERERYLEESKVLRENYDLLKKKLFDWIKEAELRIRSNKEGVDFENILTDLEEHKIYFNTETVMKELVSVKIQQAADKIWPSLSPNEQEELSRDQQKCTQMLKNTLNSAKSLQAKLEQNCDVWKDYLQILGKVEAIIARSRFVDEPVSTLAGLRFNIQKLDHALHDIENQQIELDLLLERANEVSSQADRRNKEQIEKQTAKVASEWSDLVSDLRNRKNTLSNLSDVWEQFEEQWQNFEGLVTTTEEKCKHLDLVVRSAEHLTNVIYQIEMLESEARSFEPLKEQVNKLSQIILLFLNETSKSSADILSKKLQNISESHQRLLDSLQEKKQKAKSDLNELESCFERIFAAKRDIGDVLRQAENLYVFGEDLGTTEKLLNSLQQTAKSRINKAKEVISDIRNYYQTNHHLVPSDLTKEITNLELLTEVLTNTMDDKEREFKKARTVRTDYNSDKSILTTWLKDAELKIEDRSVEPHILHEYIQEIQSEIGTMMDRLENLMKNGNGIIEKTRNDEEKGMITTTINDLSDQMHKLKSSLEEKRQQVRETMDAWQRFLTLYKAVMEWVAEKKIFLKKPLRINQLQDAKQFLHDYSSVVKSCKTATKNLSEMAKELEYIGSVTSVGNLPEKMEEAEEAKIDVESQILKRNSLIQETAEEWEQCEKKMKEVRNWLEKTKNNLDAPQNKKRPLRDQHAHREKVTADVEIQRSKISISVEKLQLHFRSGVEGGETVTESAQNLLDELGGFTETVSKQTSLLEKAINQVEKYQMEVQQLRQQIIQVEQQLRATLTPTYLPHDREKAAEEQQSLRERVHALQTKVASRNERIKVILQRGTPDSDFLDT</sequence>
<evidence type="ECO:0000256" key="3">
    <source>
        <dbReference type="ARBA" id="ARBA00004245"/>
    </source>
</evidence>
<dbReference type="SMART" id="SM00150">
    <property type="entry name" value="SPEC"/>
    <property type="match status" value="39"/>
</dbReference>
<evidence type="ECO:0000313" key="17">
    <source>
        <dbReference type="Proteomes" id="UP000192223"/>
    </source>
</evidence>
<comment type="similarity">
    <text evidence="4">Belongs to the nesprin family.</text>
</comment>
<feature type="coiled-coil region" evidence="14">
    <location>
        <begin position="4433"/>
        <end position="4477"/>
    </location>
</feature>
<dbReference type="SMART" id="SM00033">
    <property type="entry name" value="CH"/>
    <property type="match status" value="2"/>
</dbReference>
<dbReference type="GO" id="GO:0007097">
    <property type="term" value="P:nuclear migration"/>
    <property type="evidence" value="ECO:0007669"/>
    <property type="project" value="UniProtKB-ARBA"/>
</dbReference>
<keyword evidence="5" id="KW-0963">Cytoplasm</keyword>
<evidence type="ECO:0000256" key="5">
    <source>
        <dbReference type="ARBA" id="ARBA00022490"/>
    </source>
</evidence>
<keyword evidence="12" id="KW-0206">Cytoskeleton</keyword>
<dbReference type="RefSeq" id="XP_025834538.1">
    <property type="nucleotide sequence ID" value="XM_025978753.1"/>
</dbReference>
<dbReference type="FunFam" id="1.20.58.60:FF:000188">
    <property type="entry name" value="Uncharacterized protein, isoform D"/>
    <property type="match status" value="1"/>
</dbReference>
<feature type="coiled-coil region" evidence="14">
    <location>
        <begin position="2151"/>
        <end position="2219"/>
    </location>
</feature>
<dbReference type="InterPro" id="IPR052403">
    <property type="entry name" value="LINC-complex_assoc"/>
</dbReference>
<feature type="coiled-coil region" evidence="14">
    <location>
        <begin position="2880"/>
        <end position="2911"/>
    </location>
</feature>
<feature type="region of interest" description="Disordered" evidence="15">
    <location>
        <begin position="50"/>
        <end position="94"/>
    </location>
</feature>
<feature type="coiled-coil region" evidence="14">
    <location>
        <begin position="7233"/>
        <end position="7271"/>
    </location>
</feature>
<dbReference type="CTD" id="3771968"/>
<feature type="coiled-coil region" evidence="14">
    <location>
        <begin position="5292"/>
        <end position="5322"/>
    </location>
</feature>
<dbReference type="GeneID" id="108739895"/>
<dbReference type="GO" id="GO:0005856">
    <property type="term" value="C:cytoskeleton"/>
    <property type="evidence" value="ECO:0007669"/>
    <property type="project" value="UniProtKB-SubCell"/>
</dbReference>
<accession>A0A7F5REX3</accession>
<reference evidence="18" key="1">
    <citation type="submission" date="2025-08" db="UniProtKB">
        <authorList>
            <consortium name="RefSeq"/>
        </authorList>
    </citation>
    <scope>IDENTIFICATION</scope>
    <source>
        <tissue evidence="18">Entire body</tissue>
    </source>
</reference>
<feature type="coiled-coil region" evidence="14">
    <location>
        <begin position="7819"/>
        <end position="7887"/>
    </location>
</feature>
<feature type="compositionally biased region" description="Polar residues" evidence="15">
    <location>
        <begin position="1"/>
        <end position="10"/>
    </location>
</feature>
<proteinExistence type="inferred from homology"/>
<feature type="coiled-coil region" evidence="14">
    <location>
        <begin position="3111"/>
        <end position="3171"/>
    </location>
</feature>
<feature type="coiled-coil region" evidence="14">
    <location>
        <begin position="2970"/>
        <end position="3009"/>
    </location>
</feature>
<dbReference type="Pfam" id="PF00435">
    <property type="entry name" value="Spectrin"/>
    <property type="match status" value="4"/>
</dbReference>
<dbReference type="PANTHER" id="PTHR47535">
    <property type="entry name" value="MUSCLE-SPECIFIC PROTEIN 300 KDA, ISOFORM G"/>
    <property type="match status" value="1"/>
</dbReference>
<dbReference type="PROSITE" id="PS50021">
    <property type="entry name" value="CH"/>
    <property type="match status" value="2"/>
</dbReference>
<keyword evidence="10" id="KW-0472">Membrane</keyword>
<evidence type="ECO:0000256" key="15">
    <source>
        <dbReference type="SAM" id="MobiDB-lite"/>
    </source>
</evidence>
<dbReference type="FunFam" id="1.10.418.10:FF:000033">
    <property type="entry name" value="nesprin-1 isoform X1"/>
    <property type="match status" value="1"/>
</dbReference>
<feature type="domain" description="Calponin-homology (CH)" evidence="16">
    <location>
        <begin position="223"/>
        <end position="330"/>
    </location>
</feature>
<feature type="coiled-coil region" evidence="14">
    <location>
        <begin position="3829"/>
        <end position="3856"/>
    </location>
</feature>
<dbReference type="GO" id="GO:0005640">
    <property type="term" value="C:nuclear outer membrane"/>
    <property type="evidence" value="ECO:0007669"/>
    <property type="project" value="TreeGrafter"/>
</dbReference>
<evidence type="ECO:0000256" key="9">
    <source>
        <dbReference type="ARBA" id="ARBA00023054"/>
    </source>
</evidence>
<gene>
    <name evidence="18" type="primary">LOC108739895</name>
</gene>
<dbReference type="InterPro" id="IPR001715">
    <property type="entry name" value="CH_dom"/>
</dbReference>
<dbReference type="FunFam" id="1.10.418.10:FF:000037">
    <property type="entry name" value="nesprin-1 isoform X1"/>
    <property type="match status" value="1"/>
</dbReference>
<keyword evidence="9 14" id="KW-0175">Coiled coil</keyword>
<dbReference type="OrthoDB" id="6538186at2759"/>
<dbReference type="PANTHER" id="PTHR47535:SF1">
    <property type="entry name" value="NESPRIN-1"/>
    <property type="match status" value="1"/>
</dbReference>
<dbReference type="SUPFAM" id="SSF47576">
    <property type="entry name" value="Calponin-homology domain, CH-domain"/>
    <property type="match status" value="1"/>
</dbReference>
<feature type="coiled-coil region" evidence="14">
    <location>
        <begin position="6696"/>
        <end position="6733"/>
    </location>
</feature>
<dbReference type="PROSITE" id="PS00020">
    <property type="entry name" value="ACTININ_2"/>
    <property type="match status" value="1"/>
</dbReference>
<dbReference type="SUPFAM" id="SSF46966">
    <property type="entry name" value="Spectrin repeat"/>
    <property type="match status" value="42"/>
</dbReference>
<dbReference type="Gene3D" id="1.10.418.10">
    <property type="entry name" value="Calponin-like domain"/>
    <property type="match status" value="2"/>
</dbReference>
<dbReference type="InterPro" id="IPR057057">
    <property type="entry name" value="Spectrin_SYNE1"/>
</dbReference>
<protein>
    <submittedName>
        <fullName evidence="18">Nesprin-1 isoform X2</fullName>
    </submittedName>
</protein>
<feature type="coiled-coil region" evidence="14">
    <location>
        <begin position="4936"/>
        <end position="5042"/>
    </location>
</feature>
<feature type="coiled-coil region" evidence="14">
    <location>
        <begin position="5465"/>
        <end position="5624"/>
    </location>
</feature>
<evidence type="ECO:0000256" key="13">
    <source>
        <dbReference type="ARBA" id="ARBA00023242"/>
    </source>
</evidence>
<feature type="coiled-coil region" evidence="14">
    <location>
        <begin position="5920"/>
        <end position="5992"/>
    </location>
</feature>
<evidence type="ECO:0000256" key="10">
    <source>
        <dbReference type="ARBA" id="ARBA00023136"/>
    </source>
</evidence>
<dbReference type="Pfam" id="PF00307">
    <property type="entry name" value="CH"/>
    <property type="match status" value="2"/>
</dbReference>
<keyword evidence="11" id="KW-0009">Actin-binding</keyword>
<feature type="coiled-coil region" evidence="14">
    <location>
        <begin position="4162"/>
        <end position="4241"/>
    </location>
</feature>
<evidence type="ECO:0000259" key="16">
    <source>
        <dbReference type="PROSITE" id="PS50021"/>
    </source>
</evidence>
<evidence type="ECO:0000256" key="4">
    <source>
        <dbReference type="ARBA" id="ARBA00008619"/>
    </source>
</evidence>
<evidence type="ECO:0000313" key="18">
    <source>
        <dbReference type="RefSeq" id="XP_025834538.1"/>
    </source>
</evidence>
<dbReference type="InterPro" id="IPR002017">
    <property type="entry name" value="Spectrin_repeat"/>
</dbReference>
<keyword evidence="6" id="KW-0812">Transmembrane</keyword>
<feature type="coiled-coil region" evidence="14">
    <location>
        <begin position="2733"/>
        <end position="2767"/>
    </location>
</feature>
<keyword evidence="17" id="KW-1185">Reference proteome</keyword>
<dbReference type="Proteomes" id="UP000192223">
    <property type="component" value="Unplaced"/>
</dbReference>